<organism evidence="1 2">
    <name type="scientific">Suillus plorans</name>
    <dbReference type="NCBI Taxonomy" id="116603"/>
    <lineage>
        <taxon>Eukaryota</taxon>
        <taxon>Fungi</taxon>
        <taxon>Dikarya</taxon>
        <taxon>Basidiomycota</taxon>
        <taxon>Agaricomycotina</taxon>
        <taxon>Agaricomycetes</taxon>
        <taxon>Agaricomycetidae</taxon>
        <taxon>Boletales</taxon>
        <taxon>Suillineae</taxon>
        <taxon>Suillaceae</taxon>
        <taxon>Suillus</taxon>
    </lineage>
</organism>
<dbReference type="SUPFAM" id="SSF48452">
    <property type="entry name" value="TPR-like"/>
    <property type="match status" value="1"/>
</dbReference>
<evidence type="ECO:0000313" key="2">
    <source>
        <dbReference type="Proteomes" id="UP000719766"/>
    </source>
</evidence>
<reference evidence="1" key="1">
    <citation type="journal article" date="2020" name="New Phytol.">
        <title>Comparative genomics reveals dynamic genome evolution in host specialist ectomycorrhizal fungi.</title>
        <authorList>
            <person name="Lofgren L.A."/>
            <person name="Nguyen N.H."/>
            <person name="Vilgalys R."/>
            <person name="Ruytinx J."/>
            <person name="Liao H.L."/>
            <person name="Branco S."/>
            <person name="Kuo A."/>
            <person name="LaButti K."/>
            <person name="Lipzen A."/>
            <person name="Andreopoulos W."/>
            <person name="Pangilinan J."/>
            <person name="Riley R."/>
            <person name="Hundley H."/>
            <person name="Na H."/>
            <person name="Barry K."/>
            <person name="Grigoriev I.V."/>
            <person name="Stajich J.E."/>
            <person name="Kennedy P.G."/>
        </authorList>
    </citation>
    <scope>NUCLEOTIDE SEQUENCE</scope>
    <source>
        <strain evidence="1">S12</strain>
    </source>
</reference>
<dbReference type="Gene3D" id="1.25.40.10">
    <property type="entry name" value="Tetratricopeptide repeat domain"/>
    <property type="match status" value="1"/>
</dbReference>
<proteinExistence type="predicted"/>
<dbReference type="EMBL" id="JABBWE010000079">
    <property type="protein sequence ID" value="KAG1787453.1"/>
    <property type="molecule type" value="Genomic_DNA"/>
</dbReference>
<dbReference type="RefSeq" id="XP_041154803.1">
    <property type="nucleotide sequence ID" value="XM_041309455.1"/>
</dbReference>
<dbReference type="AlphaFoldDB" id="A0A9P7DBM5"/>
<evidence type="ECO:0000313" key="1">
    <source>
        <dbReference type="EMBL" id="KAG1787453.1"/>
    </source>
</evidence>
<keyword evidence="2" id="KW-1185">Reference proteome</keyword>
<name>A0A9P7DBM5_9AGAM</name>
<sequence>MSSHSLANRLSTGFKYRGSNGGTMKIEFIRIQVIGCVVANSYNMFNIQQNEDWDIYGKSIRMLHRLALTIVSRAFRIDYIDHTEKVRSSACFLKVFLSTCTGRASLYVRTNFDYIRPYLRLPNDYDKAIDLYSTAIDLNSTFDTLANRSKAKLGEMLWEDALLDMQKVTGLNPSSHIGYQLTHTVLHGAQRYDEAIEAFTIMLSKLDDAPEA</sequence>
<gene>
    <name evidence="1" type="ORF">HD556DRAFT_1530522</name>
</gene>
<dbReference type="OrthoDB" id="2690484at2759"/>
<accession>A0A9P7DBM5</accession>
<protein>
    <submittedName>
        <fullName evidence="1">Uncharacterized protein</fullName>
    </submittedName>
</protein>
<dbReference type="Proteomes" id="UP000719766">
    <property type="component" value="Unassembled WGS sequence"/>
</dbReference>
<comment type="caution">
    <text evidence="1">The sequence shown here is derived from an EMBL/GenBank/DDBJ whole genome shotgun (WGS) entry which is preliminary data.</text>
</comment>
<dbReference type="GeneID" id="64603219"/>
<dbReference type="InterPro" id="IPR011990">
    <property type="entry name" value="TPR-like_helical_dom_sf"/>
</dbReference>